<comment type="subcellular location">
    <subcellularLocation>
        <location evidence="1">Cell membrane</location>
        <topology evidence="1">Multi-pass membrane protein</topology>
    </subcellularLocation>
</comment>
<dbReference type="Proteomes" id="UP000244193">
    <property type="component" value="Chromosome"/>
</dbReference>
<reference evidence="11 12" key="1">
    <citation type="submission" date="2018-04" db="EMBL/GenBank/DDBJ databases">
        <title>Genome sequencing of Flavobacterium sp. HYN0048.</title>
        <authorList>
            <person name="Yi H."/>
            <person name="Baek C."/>
        </authorList>
    </citation>
    <scope>NUCLEOTIDE SEQUENCE [LARGE SCALE GENOMIC DNA]</scope>
    <source>
        <strain evidence="11 12">HYN0048</strain>
    </source>
</reference>
<dbReference type="PANTHER" id="PTHR43823:SF3">
    <property type="entry name" value="MULTIDRUG EXPORT PROTEIN MEPA"/>
    <property type="match status" value="1"/>
</dbReference>
<evidence type="ECO:0000256" key="8">
    <source>
        <dbReference type="ARBA" id="ARBA00023136"/>
    </source>
</evidence>
<evidence type="ECO:0000256" key="10">
    <source>
        <dbReference type="SAM" id="Phobius"/>
    </source>
</evidence>
<dbReference type="CDD" id="cd13143">
    <property type="entry name" value="MATE_MepA_like"/>
    <property type="match status" value="1"/>
</dbReference>
<dbReference type="InterPro" id="IPR002528">
    <property type="entry name" value="MATE_fam"/>
</dbReference>
<dbReference type="EMBL" id="CP028811">
    <property type="protein sequence ID" value="AWA29179.1"/>
    <property type="molecule type" value="Genomic_DNA"/>
</dbReference>
<organism evidence="11 12">
    <name type="scientific">Flavobacterium magnum</name>
    <dbReference type="NCBI Taxonomy" id="2162713"/>
    <lineage>
        <taxon>Bacteria</taxon>
        <taxon>Pseudomonadati</taxon>
        <taxon>Bacteroidota</taxon>
        <taxon>Flavobacteriia</taxon>
        <taxon>Flavobacteriales</taxon>
        <taxon>Flavobacteriaceae</taxon>
        <taxon>Flavobacterium</taxon>
    </lineage>
</organism>
<evidence type="ECO:0000313" key="12">
    <source>
        <dbReference type="Proteomes" id="UP000244193"/>
    </source>
</evidence>
<accession>A0A2S0RCB7</accession>
<evidence type="ECO:0000256" key="7">
    <source>
        <dbReference type="ARBA" id="ARBA00022989"/>
    </source>
</evidence>
<evidence type="ECO:0000256" key="5">
    <source>
        <dbReference type="ARBA" id="ARBA00022475"/>
    </source>
</evidence>
<dbReference type="GO" id="GO:0015297">
    <property type="term" value="F:antiporter activity"/>
    <property type="evidence" value="ECO:0007669"/>
    <property type="project" value="InterPro"/>
</dbReference>
<feature type="transmembrane region" description="Helical" evidence="10">
    <location>
        <begin position="94"/>
        <end position="116"/>
    </location>
</feature>
<feature type="transmembrane region" description="Helical" evidence="10">
    <location>
        <begin position="322"/>
        <end position="346"/>
    </location>
</feature>
<feature type="transmembrane region" description="Helical" evidence="10">
    <location>
        <begin position="413"/>
        <end position="435"/>
    </location>
</feature>
<evidence type="ECO:0000256" key="9">
    <source>
        <dbReference type="ARBA" id="ARBA00023251"/>
    </source>
</evidence>
<feature type="transmembrane region" description="Helical" evidence="10">
    <location>
        <begin position="388"/>
        <end position="407"/>
    </location>
</feature>
<feature type="transmembrane region" description="Helical" evidence="10">
    <location>
        <begin position="136"/>
        <end position="154"/>
    </location>
</feature>
<feature type="transmembrane region" description="Helical" evidence="10">
    <location>
        <begin position="358"/>
        <end position="379"/>
    </location>
</feature>
<dbReference type="PANTHER" id="PTHR43823">
    <property type="entry name" value="SPORULATION PROTEIN YKVU"/>
    <property type="match status" value="1"/>
</dbReference>
<keyword evidence="5" id="KW-1003">Cell membrane</keyword>
<dbReference type="GO" id="GO:0005886">
    <property type="term" value="C:plasma membrane"/>
    <property type="evidence" value="ECO:0007669"/>
    <property type="project" value="UniProtKB-SubCell"/>
</dbReference>
<dbReference type="NCBIfam" id="TIGR00797">
    <property type="entry name" value="matE"/>
    <property type="match status" value="1"/>
</dbReference>
<keyword evidence="8 10" id="KW-0472">Membrane</keyword>
<name>A0A2S0RCB7_9FLAO</name>
<protein>
    <recommendedName>
        <fullName evidence="3">Multidrug export protein MepA</fullName>
    </recommendedName>
</protein>
<keyword evidence="7 10" id="KW-1133">Transmembrane helix</keyword>
<feature type="transmembrane region" description="Helical" evidence="10">
    <location>
        <begin position="282"/>
        <end position="302"/>
    </location>
</feature>
<sequence length="445" mass="47901">MAVTQQDLGTQSIGKLLLRQAVPASVGILFMTVNLLIDTIFVGRWLGSLAIAALTVVTPIAFLIASLGLSIGVGGSSVISRALGSDDEAAARSAFAHQIVMTLLLSAVLVILGLIFTEDVLALFGAKGKIIAPAKIFFYPILLAAPLQAFLTMGNSVMRAEDKAGAAMTTMIIAAMGNILLDILFIKMFGWGIFGAALATAVSFACAFLYLLWFFVFKSKLRLQWGDFKPNTKIAIEVGALGSTTFARQGVISILSVLLNHVLFEHGGEHSVTVYGIVSKMLMFALFPVNGIVEGFLPVAGYNYGAEKFSRVREAIFKAIQYACLLAIAIYIVILIFAAQIVTLFTTDQSVMDDTPNALRWVFAASPVIAIQLIGAGYFQAAGKAVKALMLTLSKQGFFLIPLILILPRFFDIFGVWVSFPIADVLATITTALFLKREINHNLKQ</sequence>
<evidence type="ECO:0000256" key="2">
    <source>
        <dbReference type="ARBA" id="ARBA00008417"/>
    </source>
</evidence>
<dbReference type="InterPro" id="IPR048279">
    <property type="entry name" value="MdtK-like"/>
</dbReference>
<dbReference type="InterPro" id="IPR051327">
    <property type="entry name" value="MATE_MepA_subfamily"/>
</dbReference>
<evidence type="ECO:0000256" key="4">
    <source>
        <dbReference type="ARBA" id="ARBA00022448"/>
    </source>
</evidence>
<comment type="similarity">
    <text evidence="2">Belongs to the multi antimicrobial extrusion (MATE) (TC 2.A.66.1) family. MepA subfamily.</text>
</comment>
<dbReference type="KEGG" id="fmg:HYN48_03240"/>
<keyword evidence="4" id="KW-0813">Transport</keyword>
<feature type="transmembrane region" description="Helical" evidence="10">
    <location>
        <begin position="192"/>
        <end position="217"/>
    </location>
</feature>
<feature type="transmembrane region" description="Helical" evidence="10">
    <location>
        <begin position="21"/>
        <end position="43"/>
    </location>
</feature>
<feature type="transmembrane region" description="Helical" evidence="10">
    <location>
        <begin position="49"/>
        <end position="73"/>
    </location>
</feature>
<gene>
    <name evidence="11" type="ORF">HYN48_03240</name>
</gene>
<feature type="transmembrane region" description="Helical" evidence="10">
    <location>
        <begin position="238"/>
        <end position="262"/>
    </location>
</feature>
<evidence type="ECO:0000256" key="3">
    <source>
        <dbReference type="ARBA" id="ARBA00022106"/>
    </source>
</evidence>
<dbReference type="AlphaFoldDB" id="A0A2S0RCB7"/>
<evidence type="ECO:0000256" key="1">
    <source>
        <dbReference type="ARBA" id="ARBA00004651"/>
    </source>
</evidence>
<dbReference type="InterPro" id="IPR045070">
    <property type="entry name" value="MATE_MepA-like"/>
</dbReference>
<dbReference type="GO" id="GO:0042910">
    <property type="term" value="F:xenobiotic transmembrane transporter activity"/>
    <property type="evidence" value="ECO:0007669"/>
    <property type="project" value="InterPro"/>
</dbReference>
<proteinExistence type="inferred from homology"/>
<keyword evidence="9" id="KW-0046">Antibiotic resistance</keyword>
<evidence type="ECO:0000256" key="6">
    <source>
        <dbReference type="ARBA" id="ARBA00022692"/>
    </source>
</evidence>
<dbReference type="OrthoDB" id="9811110at2"/>
<dbReference type="RefSeq" id="WP_108369764.1">
    <property type="nucleotide sequence ID" value="NZ_CP028811.1"/>
</dbReference>
<dbReference type="GO" id="GO:0046677">
    <property type="term" value="P:response to antibiotic"/>
    <property type="evidence" value="ECO:0007669"/>
    <property type="project" value="UniProtKB-KW"/>
</dbReference>
<feature type="transmembrane region" description="Helical" evidence="10">
    <location>
        <begin position="166"/>
        <end position="186"/>
    </location>
</feature>
<dbReference type="PIRSF" id="PIRSF006603">
    <property type="entry name" value="DinF"/>
    <property type="match status" value="1"/>
</dbReference>
<keyword evidence="12" id="KW-1185">Reference proteome</keyword>
<keyword evidence="6 10" id="KW-0812">Transmembrane</keyword>
<dbReference type="Pfam" id="PF01554">
    <property type="entry name" value="MatE"/>
    <property type="match status" value="2"/>
</dbReference>
<evidence type="ECO:0000313" key="11">
    <source>
        <dbReference type="EMBL" id="AWA29179.1"/>
    </source>
</evidence>